<evidence type="ECO:0000259" key="1">
    <source>
        <dbReference type="SMART" id="SM00198"/>
    </source>
</evidence>
<reference evidence="2 3" key="2">
    <citation type="submission" date="2018-11" db="EMBL/GenBank/DDBJ databases">
        <authorList>
            <consortium name="Pathogen Informatics"/>
        </authorList>
    </citation>
    <scope>NUCLEOTIDE SEQUENCE [LARGE SCALE GENOMIC DNA]</scope>
</reference>
<dbReference type="AlphaFoldDB" id="A0A0M3JXZ7"/>
<dbReference type="SMART" id="SM00198">
    <property type="entry name" value="SCP"/>
    <property type="match status" value="1"/>
</dbReference>
<dbReference type="Gene3D" id="3.40.33.10">
    <property type="entry name" value="CAP"/>
    <property type="match status" value="1"/>
</dbReference>
<dbReference type="SUPFAM" id="SSF55797">
    <property type="entry name" value="PR-1-like"/>
    <property type="match status" value="1"/>
</dbReference>
<dbReference type="OrthoDB" id="5876828at2759"/>
<organism evidence="4">
    <name type="scientific">Anisakis simplex</name>
    <name type="common">Herring worm</name>
    <dbReference type="NCBI Taxonomy" id="6269"/>
    <lineage>
        <taxon>Eukaryota</taxon>
        <taxon>Metazoa</taxon>
        <taxon>Ecdysozoa</taxon>
        <taxon>Nematoda</taxon>
        <taxon>Chromadorea</taxon>
        <taxon>Rhabditida</taxon>
        <taxon>Spirurina</taxon>
        <taxon>Ascaridomorpha</taxon>
        <taxon>Ascaridoidea</taxon>
        <taxon>Anisakidae</taxon>
        <taxon>Anisakis</taxon>
        <taxon>Anisakis simplex complex</taxon>
    </lineage>
</organism>
<name>A0A0M3JXZ7_ANISI</name>
<reference evidence="4" key="1">
    <citation type="submission" date="2017-02" db="UniProtKB">
        <authorList>
            <consortium name="WormBaseParasite"/>
        </authorList>
    </citation>
    <scope>IDENTIFICATION</scope>
</reference>
<evidence type="ECO:0000313" key="2">
    <source>
        <dbReference type="EMBL" id="VDK47991.1"/>
    </source>
</evidence>
<protein>
    <submittedName>
        <fullName evidence="4">SCP domain-containing protein</fullName>
    </submittedName>
</protein>
<keyword evidence="3" id="KW-1185">Reference proteome</keyword>
<accession>A0A0M3JXZ7</accession>
<dbReference type="Proteomes" id="UP000267096">
    <property type="component" value="Unassembled WGS sequence"/>
</dbReference>
<dbReference type="InterPro" id="IPR014044">
    <property type="entry name" value="CAP_dom"/>
</dbReference>
<sequence>MQVSAEVACGGDGGLSVEERKVIRRAHNVRRKKLAEGKETAHDGLKMKAASNILQMKYDCELENYAQNWINKCKFDHSPQAEREGKGENIYYYGTTGDLKDRSHYLRDAAKSWWNEVKNITNVTVGDKGLELTQAMAMDGALHWSQVD</sequence>
<gene>
    <name evidence="2" type="ORF">ASIM_LOCUS12714</name>
</gene>
<dbReference type="EMBL" id="UYRR01031236">
    <property type="protein sequence ID" value="VDK47991.1"/>
    <property type="molecule type" value="Genomic_DNA"/>
</dbReference>
<evidence type="ECO:0000313" key="4">
    <source>
        <dbReference type="WBParaSite" id="ASIM_0001328601-mRNA-1"/>
    </source>
</evidence>
<dbReference type="PANTHER" id="PTHR10334">
    <property type="entry name" value="CYSTEINE-RICH SECRETORY PROTEIN-RELATED"/>
    <property type="match status" value="1"/>
</dbReference>
<evidence type="ECO:0000313" key="3">
    <source>
        <dbReference type="Proteomes" id="UP000267096"/>
    </source>
</evidence>
<feature type="domain" description="SCP" evidence="1">
    <location>
        <begin position="18"/>
        <end position="148"/>
    </location>
</feature>
<dbReference type="InterPro" id="IPR001283">
    <property type="entry name" value="CRISP-related"/>
</dbReference>
<dbReference type="InterPro" id="IPR002413">
    <property type="entry name" value="V5_allergen-like"/>
</dbReference>
<dbReference type="Pfam" id="PF00188">
    <property type="entry name" value="CAP"/>
    <property type="match status" value="1"/>
</dbReference>
<dbReference type="PRINTS" id="PR00838">
    <property type="entry name" value="V5ALLERGEN"/>
</dbReference>
<dbReference type="InterPro" id="IPR035940">
    <property type="entry name" value="CAP_sf"/>
</dbReference>
<dbReference type="WBParaSite" id="ASIM_0001328601-mRNA-1">
    <property type="protein sequence ID" value="ASIM_0001328601-mRNA-1"/>
    <property type="gene ID" value="ASIM_0001328601"/>
</dbReference>
<dbReference type="CDD" id="cd05380">
    <property type="entry name" value="CAP_euk"/>
    <property type="match status" value="1"/>
</dbReference>
<proteinExistence type="predicted"/>